<dbReference type="SMART" id="SM00316">
    <property type="entry name" value="S1"/>
    <property type="match status" value="1"/>
</dbReference>
<dbReference type="FunFam" id="2.40.50.140:FF:000051">
    <property type="entry name" value="RNA-binding transcriptional accessory protein"/>
    <property type="match status" value="1"/>
</dbReference>
<evidence type="ECO:0000256" key="1">
    <source>
        <dbReference type="SAM" id="MobiDB-lite"/>
    </source>
</evidence>
<accession>A0A1U7PTJ9</accession>
<dbReference type="NCBIfam" id="NF040579">
    <property type="entry name" value="S1_dom_CvfD"/>
    <property type="match status" value="1"/>
</dbReference>
<dbReference type="RefSeq" id="WP_076759732.1">
    <property type="nucleotide sequence ID" value="NZ_FTPL01000004.1"/>
</dbReference>
<feature type="domain" description="S1 motif" evidence="2">
    <location>
        <begin position="8"/>
        <end position="77"/>
    </location>
</feature>
<feature type="region of interest" description="Disordered" evidence="1">
    <location>
        <begin position="74"/>
        <end position="103"/>
    </location>
</feature>
<dbReference type="STRING" id="550447.SAMN05428946_2788"/>
<name>A0A1U7PTJ9_9BACI</name>
<dbReference type="InterPro" id="IPR012340">
    <property type="entry name" value="NA-bd_OB-fold"/>
</dbReference>
<dbReference type="GO" id="GO:0006412">
    <property type="term" value="P:translation"/>
    <property type="evidence" value="ECO:0007669"/>
    <property type="project" value="TreeGrafter"/>
</dbReference>
<protein>
    <submittedName>
        <fullName evidence="3">General stress protein 13</fullName>
    </submittedName>
</protein>
<dbReference type="Pfam" id="PF00575">
    <property type="entry name" value="S1"/>
    <property type="match status" value="1"/>
</dbReference>
<dbReference type="GO" id="GO:0003729">
    <property type="term" value="F:mRNA binding"/>
    <property type="evidence" value="ECO:0007669"/>
    <property type="project" value="TreeGrafter"/>
</dbReference>
<keyword evidence="4" id="KW-1185">Reference proteome</keyword>
<dbReference type="OrthoDB" id="9810507at2"/>
<dbReference type="Proteomes" id="UP000187550">
    <property type="component" value="Unassembled WGS sequence"/>
</dbReference>
<dbReference type="PROSITE" id="PS50126">
    <property type="entry name" value="S1"/>
    <property type="match status" value="1"/>
</dbReference>
<dbReference type="GO" id="GO:0005737">
    <property type="term" value="C:cytoplasm"/>
    <property type="evidence" value="ECO:0007669"/>
    <property type="project" value="UniProtKB-ARBA"/>
</dbReference>
<evidence type="ECO:0000313" key="4">
    <source>
        <dbReference type="Proteomes" id="UP000187550"/>
    </source>
</evidence>
<organism evidence="3 4">
    <name type="scientific">Edaphobacillus lindanitolerans</name>
    <dbReference type="NCBI Taxonomy" id="550447"/>
    <lineage>
        <taxon>Bacteria</taxon>
        <taxon>Bacillati</taxon>
        <taxon>Bacillota</taxon>
        <taxon>Bacilli</taxon>
        <taxon>Bacillales</taxon>
        <taxon>Bacillaceae</taxon>
        <taxon>Edaphobacillus</taxon>
    </lineage>
</organism>
<dbReference type="NCBIfam" id="NF005973">
    <property type="entry name" value="PRK08059.1"/>
    <property type="match status" value="1"/>
</dbReference>
<gene>
    <name evidence="3" type="ORF">SAMN05428946_2788</name>
</gene>
<proteinExistence type="predicted"/>
<sequence length="124" mass="14059">MAGKYEKGDVVKGKVAGIQPYGAFIALDKDTQGLVHISEITYGFVRDIHEYLSIGQEVEVKVLDMDEQAGKISLSIRALQERPPASRRDDRPRKSLQDRIDERDADGFNTLRDKLQDWIRQSGQ</sequence>
<evidence type="ECO:0000313" key="3">
    <source>
        <dbReference type="EMBL" id="SIT92108.1"/>
    </source>
</evidence>
<evidence type="ECO:0000259" key="2">
    <source>
        <dbReference type="PROSITE" id="PS50126"/>
    </source>
</evidence>
<dbReference type="EMBL" id="FTPL01000004">
    <property type="protein sequence ID" value="SIT92108.1"/>
    <property type="molecule type" value="Genomic_DNA"/>
</dbReference>
<dbReference type="Gene3D" id="2.40.50.140">
    <property type="entry name" value="Nucleic acid-binding proteins"/>
    <property type="match status" value="1"/>
</dbReference>
<dbReference type="AlphaFoldDB" id="A0A1U7PTJ9"/>
<dbReference type="InterPro" id="IPR050437">
    <property type="entry name" value="Ribos_protein_bS1-like"/>
</dbReference>
<dbReference type="PANTHER" id="PTHR10724">
    <property type="entry name" value="30S RIBOSOMAL PROTEIN S1"/>
    <property type="match status" value="1"/>
</dbReference>
<dbReference type="SUPFAM" id="SSF50249">
    <property type="entry name" value="Nucleic acid-binding proteins"/>
    <property type="match status" value="1"/>
</dbReference>
<reference evidence="4" key="1">
    <citation type="submission" date="2017-01" db="EMBL/GenBank/DDBJ databases">
        <authorList>
            <person name="Varghese N."/>
            <person name="Submissions S."/>
        </authorList>
    </citation>
    <scope>NUCLEOTIDE SEQUENCE [LARGE SCALE GENOMIC DNA]</scope>
    <source>
        <strain evidence="4">MNA4</strain>
    </source>
</reference>
<dbReference type="GO" id="GO:0003735">
    <property type="term" value="F:structural constituent of ribosome"/>
    <property type="evidence" value="ECO:0007669"/>
    <property type="project" value="TreeGrafter"/>
</dbReference>
<feature type="compositionally biased region" description="Basic and acidic residues" evidence="1">
    <location>
        <begin position="84"/>
        <end position="103"/>
    </location>
</feature>
<dbReference type="InterPro" id="IPR003029">
    <property type="entry name" value="S1_domain"/>
</dbReference>